<protein>
    <submittedName>
        <fullName evidence="1">Uncharacterized protein</fullName>
    </submittedName>
</protein>
<proteinExistence type="predicted"/>
<reference evidence="1 2" key="1">
    <citation type="journal article" date="2013" name="Genome Announc.">
        <title>Complete Genome Sequence of Burkholderia sp. Strain RPE64, Bacterial Symbiont of the Bean Bug Riptortus pedestris.</title>
        <authorList>
            <person name="Shibata T.F."/>
            <person name="Maeda T."/>
            <person name="Nikoh N."/>
            <person name="Yamaguchi K."/>
            <person name="Oshima K."/>
            <person name="Hattori M."/>
            <person name="Nishiyama T."/>
            <person name="Hasebe M."/>
            <person name="Fukatsu T."/>
            <person name="Kikuchi Y."/>
            <person name="Shigenobu S."/>
        </authorList>
    </citation>
    <scope>NUCLEOTIDE SEQUENCE [LARGE SCALE GENOMIC DNA]</scope>
</reference>
<name>R4WFX0_9BURK</name>
<dbReference type="AlphaFoldDB" id="R4WFX0"/>
<keyword evidence="2" id="KW-1185">Reference proteome</keyword>
<accession>R4WFX0</accession>
<dbReference type="HOGENOM" id="CLU_2631347_0_0_4"/>
<dbReference type="EMBL" id="AP013058">
    <property type="protein sequence ID" value="BAN22514.1"/>
    <property type="molecule type" value="Genomic_DNA"/>
</dbReference>
<evidence type="ECO:0000313" key="1">
    <source>
        <dbReference type="EMBL" id="BAN22514.1"/>
    </source>
</evidence>
<dbReference type="KEGG" id="buo:BRPE64_ACDS07600"/>
<reference evidence="1 2" key="2">
    <citation type="journal article" date="2018" name="Int. J. Syst. Evol. Microbiol.">
        <title>Burkholderia insecticola sp. nov., a gut symbiotic bacterium of the bean bug Riptortus pedestris.</title>
        <authorList>
            <person name="Takeshita K."/>
            <person name="Tamaki H."/>
            <person name="Ohbayashi T."/>
            <person name="Meng X.-Y."/>
            <person name="Sone T."/>
            <person name="Mitani Y."/>
            <person name="Peeters C."/>
            <person name="Kikuchi Y."/>
            <person name="Vandamme P."/>
        </authorList>
    </citation>
    <scope>NUCLEOTIDE SEQUENCE [LARGE SCALE GENOMIC DNA]</scope>
    <source>
        <strain evidence="1">RPE64</strain>
    </source>
</reference>
<dbReference type="Proteomes" id="UP000013966">
    <property type="component" value="Chromosome 1"/>
</dbReference>
<organism evidence="1 2">
    <name type="scientific">Caballeronia insecticola</name>
    <dbReference type="NCBI Taxonomy" id="758793"/>
    <lineage>
        <taxon>Bacteria</taxon>
        <taxon>Pseudomonadati</taxon>
        <taxon>Pseudomonadota</taxon>
        <taxon>Betaproteobacteria</taxon>
        <taxon>Burkholderiales</taxon>
        <taxon>Burkholderiaceae</taxon>
        <taxon>Caballeronia</taxon>
    </lineage>
</organism>
<evidence type="ECO:0000313" key="2">
    <source>
        <dbReference type="Proteomes" id="UP000013966"/>
    </source>
</evidence>
<sequence>MGCGGKNARQGCDHESLFHLCNSESRMGPRPSFEETSLRCAARGAGGGAMHRAPTHLFPDQTKCKDGVTDGRFRFPQ</sequence>
<dbReference type="PATRIC" id="fig|758793.3.peg.760"/>
<gene>
    <name evidence="1" type="ORF">BRPE64_ACDS07600</name>
</gene>